<dbReference type="SUPFAM" id="SSF48113">
    <property type="entry name" value="Heme-dependent peroxidases"/>
    <property type="match status" value="2"/>
</dbReference>
<evidence type="ECO:0000256" key="14">
    <source>
        <dbReference type="PIRSR" id="PIRSR600823-3"/>
    </source>
</evidence>
<feature type="binding site" evidence="14">
    <location>
        <position position="145"/>
    </location>
    <ligand>
        <name>Ca(2+)</name>
        <dbReference type="ChEBI" id="CHEBI:29108"/>
        <label>1</label>
    </ligand>
</feature>
<dbReference type="Gene3D" id="1.10.420.10">
    <property type="entry name" value="Peroxidase, domain 2"/>
    <property type="match status" value="2"/>
</dbReference>
<dbReference type="GO" id="GO:0042744">
    <property type="term" value="P:hydrogen peroxide catabolic process"/>
    <property type="evidence" value="ECO:0007669"/>
    <property type="project" value="UniProtKB-KW"/>
</dbReference>
<evidence type="ECO:0000256" key="5">
    <source>
        <dbReference type="ARBA" id="ARBA00022723"/>
    </source>
</evidence>
<feature type="binding site" evidence="14">
    <location>
        <position position="316"/>
    </location>
    <ligand>
        <name>Ca(2+)</name>
        <dbReference type="ChEBI" id="CHEBI:29108"/>
        <label>2</label>
    </ligand>
</feature>
<dbReference type="EMBL" id="JARYMX010000002">
    <property type="protein sequence ID" value="KAJ9563708.1"/>
    <property type="molecule type" value="Genomic_DNA"/>
</dbReference>
<dbReference type="Pfam" id="PF00141">
    <property type="entry name" value="peroxidase"/>
    <property type="match status" value="2"/>
</dbReference>
<evidence type="ECO:0000256" key="8">
    <source>
        <dbReference type="ARBA" id="ARBA00023004"/>
    </source>
</evidence>
<organism evidence="19 20">
    <name type="scientific">Centaurea solstitialis</name>
    <name type="common">yellow star-thistle</name>
    <dbReference type="NCBI Taxonomy" id="347529"/>
    <lineage>
        <taxon>Eukaryota</taxon>
        <taxon>Viridiplantae</taxon>
        <taxon>Streptophyta</taxon>
        <taxon>Embryophyta</taxon>
        <taxon>Tracheophyta</taxon>
        <taxon>Spermatophyta</taxon>
        <taxon>Magnoliopsida</taxon>
        <taxon>eudicotyledons</taxon>
        <taxon>Gunneridae</taxon>
        <taxon>Pentapetalae</taxon>
        <taxon>asterids</taxon>
        <taxon>campanulids</taxon>
        <taxon>Asterales</taxon>
        <taxon>Asteraceae</taxon>
        <taxon>Carduoideae</taxon>
        <taxon>Cardueae</taxon>
        <taxon>Centaureinae</taxon>
        <taxon>Centaurea</taxon>
    </lineage>
</organism>
<feature type="binding site" evidence="14">
    <location>
        <position position="151"/>
    </location>
    <ligand>
        <name>Ca(2+)</name>
        <dbReference type="ChEBI" id="CHEBI:29108"/>
        <label>1</label>
    </ligand>
</feature>
<evidence type="ECO:0000256" key="2">
    <source>
        <dbReference type="ARBA" id="ARBA00006873"/>
    </source>
</evidence>
<evidence type="ECO:0000256" key="1">
    <source>
        <dbReference type="ARBA" id="ARBA00000189"/>
    </source>
</evidence>
<keyword evidence="8 14" id="KW-0408">Iron</keyword>
<feature type="binding site" evidence="14">
    <location>
        <position position="147"/>
    </location>
    <ligand>
        <name>Ca(2+)</name>
        <dbReference type="ChEBI" id="CHEBI:29108"/>
        <label>1</label>
    </ligand>
</feature>
<evidence type="ECO:0000256" key="4">
    <source>
        <dbReference type="ARBA" id="ARBA00022617"/>
    </source>
</evidence>
<dbReference type="PRINTS" id="PR00458">
    <property type="entry name" value="PEROXIDASE"/>
</dbReference>
<dbReference type="GO" id="GO:0006979">
    <property type="term" value="P:response to oxidative stress"/>
    <property type="evidence" value="ECO:0007669"/>
    <property type="project" value="UniProtKB-UniRule"/>
</dbReference>
<keyword evidence="7 17" id="KW-0560">Oxidoreductase</keyword>
<feature type="disulfide bond" evidence="16">
    <location>
        <begin position="110"/>
        <end position="192"/>
    </location>
</feature>
<sequence length="397" mass="43477">MRRLGCPKNGGDANQGQLDWQTPRTFDNIYYKNLIQKKGLLESDQVLFSAGGFTAGIVYEYSNNASKFNADFAAAMVKMGDLKPLVGDKVTNNYTPCKAQLSPTFYNVKCPNVLQIIKNSTRTAISSNPRMAAGLLRLHFHDCFVQGCDASIFLKDDPFKGIISERTALPNIFSVVGFDVIEAAKSKVEKECPGVVSCADILMVAVRDAVEMVGGPSWSVKLGRRDSTTANRRLAEKILPAAKAPLDSIIKVFNDSGLSVRDLVALSGAHTIGQVQCFLFRDRIYNDKSDIDPGFAKTRRRDCPITHGHTRRAPLDLVTPQLFDNNYFKNLIQRKGLLESDQVLFSAGGSTASIVSEYSSIPSKFMSDFAAAMVKLSDLGTLVGEKGVIRRVCSQLP</sequence>
<evidence type="ECO:0000256" key="11">
    <source>
        <dbReference type="ARBA" id="ARBA00059171"/>
    </source>
</evidence>
<dbReference type="CDD" id="cd00693">
    <property type="entry name" value="secretory_peroxidase"/>
    <property type="match status" value="1"/>
</dbReference>
<dbReference type="GO" id="GO:0005576">
    <property type="term" value="C:extracellular region"/>
    <property type="evidence" value="ECO:0007669"/>
    <property type="project" value="UniProtKB-SubCell"/>
</dbReference>
<dbReference type="Gene3D" id="1.10.520.10">
    <property type="match status" value="1"/>
</dbReference>
<feature type="binding site" evidence="14">
    <location>
        <position position="142"/>
    </location>
    <ligand>
        <name>Ca(2+)</name>
        <dbReference type="ChEBI" id="CHEBI:29108"/>
        <label>1</label>
    </ligand>
</feature>
<evidence type="ECO:0000256" key="7">
    <source>
        <dbReference type="ARBA" id="ARBA00023002"/>
    </source>
</evidence>
<evidence type="ECO:0000313" key="19">
    <source>
        <dbReference type="EMBL" id="KAJ9563708.1"/>
    </source>
</evidence>
<evidence type="ECO:0000259" key="18">
    <source>
        <dbReference type="PROSITE" id="PS50873"/>
    </source>
</evidence>
<feature type="site" description="Transition state stabilizer" evidence="15">
    <location>
        <position position="137"/>
    </location>
</feature>
<feature type="binding site" evidence="13">
    <location>
        <position position="240"/>
    </location>
    <ligand>
        <name>substrate</name>
    </ligand>
</feature>
<dbReference type="InterPro" id="IPR019794">
    <property type="entry name" value="Peroxidases_AS"/>
</dbReference>
<evidence type="ECO:0000256" key="6">
    <source>
        <dbReference type="ARBA" id="ARBA00022837"/>
    </source>
</evidence>
<feature type="binding site" evidence="14">
    <location>
        <position position="149"/>
    </location>
    <ligand>
        <name>Ca(2+)</name>
        <dbReference type="ChEBI" id="CHEBI:29108"/>
        <label>1</label>
    </ligand>
</feature>
<keyword evidence="4 17" id="KW-0349">Heme</keyword>
<dbReference type="GO" id="GO:0020037">
    <property type="term" value="F:heme binding"/>
    <property type="evidence" value="ECO:0007669"/>
    <property type="project" value="UniProtKB-UniRule"/>
</dbReference>
<evidence type="ECO:0000256" key="16">
    <source>
        <dbReference type="PIRSR" id="PIRSR600823-5"/>
    </source>
</evidence>
<name>A0AA38U748_9ASTR</name>
<evidence type="ECO:0000256" key="9">
    <source>
        <dbReference type="ARBA" id="ARBA00023157"/>
    </source>
</evidence>
<evidence type="ECO:0000256" key="10">
    <source>
        <dbReference type="ARBA" id="ARBA00023180"/>
    </source>
</evidence>
<feature type="binding site" evidence="14">
    <location>
        <position position="271"/>
    </location>
    <ligand>
        <name>Ca(2+)</name>
        <dbReference type="ChEBI" id="CHEBI:29108"/>
        <label>2</label>
    </ligand>
</feature>
<feature type="binding site" evidence="14">
    <location>
        <position position="324"/>
    </location>
    <ligand>
        <name>Ca(2+)</name>
        <dbReference type="ChEBI" id="CHEBI:29108"/>
        <label>2</label>
    </ligand>
</feature>
<dbReference type="PROSITE" id="PS00436">
    <property type="entry name" value="PEROXIDASE_2"/>
    <property type="match status" value="1"/>
</dbReference>
<dbReference type="InterPro" id="IPR000823">
    <property type="entry name" value="Peroxidase_pln"/>
</dbReference>
<evidence type="ECO:0000256" key="12">
    <source>
        <dbReference type="PIRSR" id="PIRSR600823-1"/>
    </source>
</evidence>
<feature type="binding site" evidence="14">
    <location>
        <position position="319"/>
    </location>
    <ligand>
        <name>Ca(2+)</name>
        <dbReference type="ChEBI" id="CHEBI:29108"/>
        <label>2</label>
    </ligand>
</feature>
<dbReference type="InterPro" id="IPR002016">
    <property type="entry name" value="Haem_peroxidase"/>
</dbReference>
<evidence type="ECO:0000256" key="13">
    <source>
        <dbReference type="PIRSR" id="PIRSR600823-2"/>
    </source>
</evidence>
<dbReference type="EC" id="1.11.1.7" evidence="17"/>
<dbReference type="GO" id="GO:0140825">
    <property type="term" value="F:lactoperoxidase activity"/>
    <property type="evidence" value="ECO:0007669"/>
    <property type="project" value="UniProtKB-EC"/>
</dbReference>
<keyword evidence="6 14" id="KW-0106">Calcium</keyword>
<feature type="domain" description="Plant heme peroxidase family profile" evidence="18">
    <location>
        <begin position="100"/>
        <end position="397"/>
    </location>
</feature>
<accession>A0AA38U748</accession>
<keyword evidence="5 14" id="KW-0479">Metal-binding</keyword>
<dbReference type="AlphaFoldDB" id="A0AA38U748"/>
<dbReference type="PANTHER" id="PTHR31388">
    <property type="entry name" value="PEROXIDASE 72-RELATED"/>
    <property type="match status" value="1"/>
</dbReference>
<keyword evidence="3 17" id="KW-0575">Peroxidase</keyword>
<feature type="domain" description="Plant heme peroxidase family profile" evidence="18">
    <location>
        <begin position="1"/>
        <end position="101"/>
    </location>
</feature>
<dbReference type="InterPro" id="IPR010255">
    <property type="entry name" value="Haem_peroxidase_sf"/>
</dbReference>
<keyword evidence="17" id="KW-0964">Secreted</keyword>
<feature type="disulfide bond" evidence="16">
    <location>
        <begin position="143"/>
        <end position="148"/>
    </location>
</feature>
<dbReference type="PROSITE" id="PS00435">
    <property type="entry name" value="PEROXIDASE_1"/>
    <property type="match status" value="1"/>
</dbReference>
<keyword evidence="20" id="KW-1185">Reference proteome</keyword>
<evidence type="ECO:0000313" key="20">
    <source>
        <dbReference type="Proteomes" id="UP001172457"/>
    </source>
</evidence>
<comment type="cofactor">
    <cofactor evidence="14 17">
        <name>heme b</name>
        <dbReference type="ChEBI" id="CHEBI:60344"/>
    </cofactor>
    <text evidence="14 17">Binds 1 heme b (iron(II)-protoporphyrin IX) group per subunit.</text>
</comment>
<evidence type="ECO:0000256" key="3">
    <source>
        <dbReference type="ARBA" id="ARBA00022559"/>
    </source>
</evidence>
<dbReference type="PANTHER" id="PTHR31388:SF115">
    <property type="entry name" value="PEROXIDASE 5"/>
    <property type="match status" value="1"/>
</dbReference>
<dbReference type="PROSITE" id="PS50873">
    <property type="entry name" value="PEROXIDASE_4"/>
    <property type="match status" value="2"/>
</dbReference>
<keyword evidence="9 16" id="KW-1015">Disulfide bond</keyword>
<comment type="similarity">
    <text evidence="17">Belongs to the peroxidase family. Classical plant (class III) peroxidase subfamily.</text>
</comment>
<comment type="function">
    <text evidence="11">Removal of H(2)O(2), oxidation of toxic reductants, biosynthesis and degradation of lignin, suberization, auxin catabolism, response to environmental stresses such as wounding, pathogen attack and oxidative stress. These functions might be dependent on each isozyme/isoform in each plant tissue. Involved in the synthesis of highly polymerized lignins.</text>
</comment>
<dbReference type="FunFam" id="1.10.520.10:FF:000009">
    <property type="entry name" value="Peroxidase"/>
    <property type="match status" value="1"/>
</dbReference>
<comment type="cofactor">
    <cofactor evidence="14 17">
        <name>Ca(2+)</name>
        <dbReference type="ChEBI" id="CHEBI:29108"/>
    </cofactor>
    <text evidence="14 17">Binds 2 calcium ions per subunit.</text>
</comment>
<comment type="catalytic activity">
    <reaction evidence="1 17">
        <text>2 a phenolic donor + H2O2 = 2 a phenolic radical donor + 2 H2O</text>
        <dbReference type="Rhea" id="RHEA:56136"/>
        <dbReference type="ChEBI" id="CHEBI:15377"/>
        <dbReference type="ChEBI" id="CHEBI:16240"/>
        <dbReference type="ChEBI" id="CHEBI:139520"/>
        <dbReference type="ChEBI" id="CHEBI:139521"/>
        <dbReference type="EC" id="1.11.1.7"/>
    </reaction>
</comment>
<keyword evidence="10" id="KW-0325">Glycoprotein</keyword>
<feature type="binding site" evidence="14">
    <location>
        <position position="165"/>
    </location>
    <ligand>
        <name>Ca(2+)</name>
        <dbReference type="ChEBI" id="CHEBI:29108"/>
        <label>1</label>
    </ligand>
</feature>
<keyword evidence="17" id="KW-0376">Hydrogen peroxide</keyword>
<dbReference type="GO" id="GO:0046872">
    <property type="term" value="F:metal ion binding"/>
    <property type="evidence" value="ECO:0007669"/>
    <property type="project" value="UniProtKB-UniRule"/>
</dbReference>
<gene>
    <name evidence="19" type="ORF">OSB04_008868</name>
</gene>
<feature type="binding site" description="axial binding residue" evidence="14">
    <location>
        <position position="270"/>
    </location>
    <ligand>
        <name>heme b</name>
        <dbReference type="ChEBI" id="CHEBI:60344"/>
    </ligand>
    <ligandPart>
        <name>Fe</name>
        <dbReference type="ChEBI" id="CHEBI:18248"/>
    </ligandPart>
</feature>
<feature type="disulfide bond" evidence="16">
    <location>
        <begin position="277"/>
        <end position="303"/>
    </location>
</feature>
<proteinExistence type="inferred from homology"/>
<dbReference type="InterPro" id="IPR019793">
    <property type="entry name" value="Peroxidases_heam-ligand_BS"/>
</dbReference>
<evidence type="ECO:0000256" key="15">
    <source>
        <dbReference type="PIRSR" id="PIRSR600823-4"/>
    </source>
</evidence>
<feature type="active site" description="Proton acceptor" evidence="12">
    <location>
        <position position="141"/>
    </location>
</feature>
<dbReference type="PRINTS" id="PR00461">
    <property type="entry name" value="PLPEROXIDASE"/>
</dbReference>
<dbReference type="Proteomes" id="UP001172457">
    <property type="component" value="Chromosome 2"/>
</dbReference>
<protein>
    <recommendedName>
        <fullName evidence="17">Peroxidase</fullName>
        <ecNumber evidence="17">1.11.1.7</ecNumber>
    </recommendedName>
</protein>
<comment type="caution">
    <text evidence="19">The sequence shown here is derived from an EMBL/GenBank/DDBJ whole genome shotgun (WGS) entry which is preliminary data.</text>
</comment>
<comment type="subcellular location">
    <subcellularLocation>
        <location evidence="17">Secreted</location>
    </subcellularLocation>
</comment>
<feature type="disulfide bond" evidence="16">
    <location>
        <begin position="198"/>
        <end position="393"/>
    </location>
</feature>
<dbReference type="FunFam" id="1.10.420.10:FF:000001">
    <property type="entry name" value="Peroxidase"/>
    <property type="match status" value="1"/>
</dbReference>
<dbReference type="InterPro" id="IPR033905">
    <property type="entry name" value="Secretory_peroxidase"/>
</dbReference>
<comment type="similarity">
    <text evidence="2">Belongs to the peroxidase family. Ascorbate peroxidase subfamily.</text>
</comment>
<reference evidence="19" key="1">
    <citation type="submission" date="2023-03" db="EMBL/GenBank/DDBJ databases">
        <title>Chromosome-scale reference genome and RAD-based genetic map of yellow starthistle (Centaurea solstitialis) reveal putative structural variation and QTLs associated with invader traits.</title>
        <authorList>
            <person name="Reatini B."/>
            <person name="Cang F.A."/>
            <person name="Jiang Q."/>
            <person name="Mckibben M.T.W."/>
            <person name="Barker M.S."/>
            <person name="Rieseberg L.H."/>
            <person name="Dlugosch K.M."/>
        </authorList>
    </citation>
    <scope>NUCLEOTIDE SEQUENCE</scope>
    <source>
        <strain evidence="19">CAN-66</strain>
        <tissue evidence="19">Leaf</tissue>
    </source>
</reference>
<evidence type="ECO:0000256" key="17">
    <source>
        <dbReference type="RuleBase" id="RU362060"/>
    </source>
</evidence>